<accession>A0A7W9Y6L3</accession>
<evidence type="ECO:0000313" key="9">
    <source>
        <dbReference type="Proteomes" id="UP000547879"/>
    </source>
</evidence>
<feature type="transmembrane region" description="Helical" evidence="7">
    <location>
        <begin position="213"/>
        <end position="232"/>
    </location>
</feature>
<dbReference type="Proteomes" id="UP000547879">
    <property type="component" value="Unassembled WGS sequence"/>
</dbReference>
<comment type="subcellular location">
    <subcellularLocation>
        <location evidence="1">Cell membrane</location>
        <topology evidence="1">Multi-pass membrane protein</topology>
    </subcellularLocation>
</comment>
<evidence type="ECO:0000256" key="3">
    <source>
        <dbReference type="ARBA" id="ARBA00022692"/>
    </source>
</evidence>
<gene>
    <name evidence="8" type="ORF">HNQ72_002201</name>
</gene>
<organism evidence="8 9">
    <name type="scientific">Rhizobium wenxiniae</name>
    <dbReference type="NCBI Taxonomy" id="1737357"/>
    <lineage>
        <taxon>Bacteria</taxon>
        <taxon>Pseudomonadati</taxon>
        <taxon>Pseudomonadota</taxon>
        <taxon>Alphaproteobacteria</taxon>
        <taxon>Hyphomicrobiales</taxon>
        <taxon>Rhizobiaceae</taxon>
        <taxon>Rhizobium/Agrobacterium group</taxon>
        <taxon>Rhizobium</taxon>
    </lineage>
</organism>
<dbReference type="NCBIfam" id="TIGR00765">
    <property type="entry name" value="yihY_not_rbn"/>
    <property type="match status" value="1"/>
</dbReference>
<evidence type="ECO:0000256" key="7">
    <source>
        <dbReference type="SAM" id="Phobius"/>
    </source>
</evidence>
<keyword evidence="3 7" id="KW-0812">Transmembrane</keyword>
<evidence type="ECO:0000256" key="6">
    <source>
        <dbReference type="SAM" id="MobiDB-lite"/>
    </source>
</evidence>
<protein>
    <submittedName>
        <fullName evidence="8">Membrane protein</fullName>
    </submittedName>
</protein>
<dbReference type="PANTHER" id="PTHR30213">
    <property type="entry name" value="INNER MEMBRANE PROTEIN YHJD"/>
    <property type="match status" value="1"/>
</dbReference>
<keyword evidence="9" id="KW-1185">Reference proteome</keyword>
<evidence type="ECO:0000256" key="1">
    <source>
        <dbReference type="ARBA" id="ARBA00004651"/>
    </source>
</evidence>
<sequence length="338" mass="36728">MTTSGNLLENDAEHLGKGRISQPHQGRGREADTPAEIPARGLKDVFWRIVSGVMEDRVTLIAAGVTYYLLLALFPAASVLVSLYGLLADPAAIADRIASLGSVMPADALDIFLNQVRALSAEGGATLSAGLVGGLALALWSANNGIKALFDAMNVAYREKEKRSIVRLNLVSLVFTFGAFLIAIVILFSMGVVPAVLNYFWLDRWAELIIRVARWPIMMVFVGFGIMALYRFGPSREPAKVRWLTWGAVFSTLLWFAASLGVSFYLSNIANYNATYGTLGALIGFMVWTWISAIIVIVGAEINAELEHQTTRDSTTGTPRPMGERGAYMADTLGETRD</sequence>
<keyword evidence="2" id="KW-1003">Cell membrane</keyword>
<feature type="transmembrane region" description="Helical" evidence="7">
    <location>
        <begin position="244"/>
        <end position="266"/>
    </location>
</feature>
<dbReference type="InterPro" id="IPR017039">
    <property type="entry name" value="Virul_fac_BrkB"/>
</dbReference>
<dbReference type="GO" id="GO:0005886">
    <property type="term" value="C:plasma membrane"/>
    <property type="evidence" value="ECO:0007669"/>
    <property type="project" value="UniProtKB-SubCell"/>
</dbReference>
<evidence type="ECO:0000256" key="5">
    <source>
        <dbReference type="ARBA" id="ARBA00023136"/>
    </source>
</evidence>
<name>A0A7W9Y6L3_9HYPH</name>
<comment type="caution">
    <text evidence="8">The sequence shown here is derived from an EMBL/GenBank/DDBJ whole genome shotgun (WGS) entry which is preliminary data.</text>
</comment>
<evidence type="ECO:0000313" key="8">
    <source>
        <dbReference type="EMBL" id="MBB6162383.1"/>
    </source>
</evidence>
<feature type="transmembrane region" description="Helical" evidence="7">
    <location>
        <begin position="278"/>
        <end position="300"/>
    </location>
</feature>
<proteinExistence type="predicted"/>
<keyword evidence="5 7" id="KW-0472">Membrane</keyword>
<dbReference type="Pfam" id="PF03631">
    <property type="entry name" value="Virul_fac_BrkB"/>
    <property type="match status" value="1"/>
</dbReference>
<evidence type="ECO:0000256" key="2">
    <source>
        <dbReference type="ARBA" id="ARBA00022475"/>
    </source>
</evidence>
<feature type="transmembrane region" description="Helical" evidence="7">
    <location>
        <begin position="65"/>
        <end position="87"/>
    </location>
</feature>
<dbReference type="AlphaFoldDB" id="A0A7W9Y6L3"/>
<dbReference type="RefSeq" id="WP_183992272.1">
    <property type="nucleotide sequence ID" value="NZ_BMHW01000002.1"/>
</dbReference>
<dbReference type="EMBL" id="JACHEG010000002">
    <property type="protein sequence ID" value="MBB6162383.1"/>
    <property type="molecule type" value="Genomic_DNA"/>
</dbReference>
<dbReference type="PANTHER" id="PTHR30213:SF0">
    <property type="entry name" value="UPF0761 MEMBRANE PROTEIN YIHY"/>
    <property type="match status" value="1"/>
</dbReference>
<reference evidence="8 9" key="1">
    <citation type="submission" date="2020-08" db="EMBL/GenBank/DDBJ databases">
        <title>Genomic Encyclopedia of Type Strains, Phase IV (KMG-IV): sequencing the most valuable type-strain genomes for metagenomic binning, comparative biology and taxonomic classification.</title>
        <authorList>
            <person name="Goeker M."/>
        </authorList>
    </citation>
    <scope>NUCLEOTIDE SEQUENCE [LARGE SCALE GENOMIC DNA]</scope>
    <source>
        <strain evidence="8 9">DSM 100734</strain>
    </source>
</reference>
<feature type="transmembrane region" description="Helical" evidence="7">
    <location>
        <begin position="168"/>
        <end position="201"/>
    </location>
</feature>
<keyword evidence="4 7" id="KW-1133">Transmembrane helix</keyword>
<feature type="region of interest" description="Disordered" evidence="6">
    <location>
        <begin position="309"/>
        <end position="338"/>
    </location>
</feature>
<evidence type="ECO:0000256" key="4">
    <source>
        <dbReference type="ARBA" id="ARBA00022989"/>
    </source>
</evidence>
<feature type="region of interest" description="Disordered" evidence="6">
    <location>
        <begin position="1"/>
        <end position="34"/>
    </location>
</feature>
<dbReference type="PIRSF" id="PIRSF035875">
    <property type="entry name" value="RNase_BN"/>
    <property type="match status" value="1"/>
</dbReference>